<protein>
    <recommendedName>
        <fullName evidence="1">Heterokaryon incompatibility domain-containing protein</fullName>
    </recommendedName>
</protein>
<feature type="non-terminal residue" evidence="2">
    <location>
        <position position="1"/>
    </location>
</feature>
<keyword evidence="3" id="KW-1185">Reference proteome</keyword>
<sequence>IRLLKISSGIWGARCELVIETCDSNEMPRYEAISWRWDGPQPTHSLHLDASVFHITNNVFNILRELTPNYGTKYVWLDSICI</sequence>
<dbReference type="PANTHER" id="PTHR24148:SF64">
    <property type="entry name" value="HETEROKARYON INCOMPATIBILITY DOMAIN-CONTAINING PROTEIN"/>
    <property type="match status" value="1"/>
</dbReference>
<dbReference type="OrthoDB" id="194358at2759"/>
<dbReference type="Pfam" id="PF06985">
    <property type="entry name" value="HET"/>
    <property type="match status" value="1"/>
</dbReference>
<accession>A0A6A6EXW4</accession>
<dbReference type="InterPro" id="IPR010730">
    <property type="entry name" value="HET"/>
</dbReference>
<proteinExistence type="predicted"/>
<dbReference type="EMBL" id="ML994611">
    <property type="protein sequence ID" value="KAF2194766.1"/>
    <property type="molecule type" value="Genomic_DNA"/>
</dbReference>
<dbReference type="Proteomes" id="UP000800200">
    <property type="component" value="Unassembled WGS sequence"/>
</dbReference>
<dbReference type="AlphaFoldDB" id="A0A6A6EXW4"/>
<feature type="domain" description="Heterokaryon incompatibility" evidence="1">
    <location>
        <begin position="30"/>
        <end position="82"/>
    </location>
</feature>
<evidence type="ECO:0000313" key="2">
    <source>
        <dbReference type="EMBL" id="KAF2194766.1"/>
    </source>
</evidence>
<gene>
    <name evidence="2" type="ORF">K469DRAFT_507029</name>
</gene>
<dbReference type="PANTHER" id="PTHR24148">
    <property type="entry name" value="ANKYRIN REPEAT DOMAIN-CONTAINING PROTEIN 39 HOMOLOG-RELATED"/>
    <property type="match status" value="1"/>
</dbReference>
<reference evidence="2" key="1">
    <citation type="journal article" date="2020" name="Stud. Mycol.">
        <title>101 Dothideomycetes genomes: a test case for predicting lifestyles and emergence of pathogens.</title>
        <authorList>
            <person name="Haridas S."/>
            <person name="Albert R."/>
            <person name="Binder M."/>
            <person name="Bloem J."/>
            <person name="Labutti K."/>
            <person name="Salamov A."/>
            <person name="Andreopoulos B."/>
            <person name="Baker S."/>
            <person name="Barry K."/>
            <person name="Bills G."/>
            <person name="Bluhm B."/>
            <person name="Cannon C."/>
            <person name="Castanera R."/>
            <person name="Culley D."/>
            <person name="Daum C."/>
            <person name="Ezra D."/>
            <person name="Gonzalez J."/>
            <person name="Henrissat B."/>
            <person name="Kuo A."/>
            <person name="Liang C."/>
            <person name="Lipzen A."/>
            <person name="Lutzoni F."/>
            <person name="Magnuson J."/>
            <person name="Mondo S."/>
            <person name="Nolan M."/>
            <person name="Ohm R."/>
            <person name="Pangilinan J."/>
            <person name="Park H.-J."/>
            <person name="Ramirez L."/>
            <person name="Alfaro M."/>
            <person name="Sun H."/>
            <person name="Tritt A."/>
            <person name="Yoshinaga Y."/>
            <person name="Zwiers L.-H."/>
            <person name="Turgeon B."/>
            <person name="Goodwin S."/>
            <person name="Spatafora J."/>
            <person name="Crous P."/>
            <person name="Grigoriev I."/>
        </authorList>
    </citation>
    <scope>NUCLEOTIDE SEQUENCE</scope>
    <source>
        <strain evidence="2">CBS 207.26</strain>
    </source>
</reference>
<feature type="non-terminal residue" evidence="2">
    <location>
        <position position="82"/>
    </location>
</feature>
<organism evidence="2 3">
    <name type="scientific">Zopfia rhizophila CBS 207.26</name>
    <dbReference type="NCBI Taxonomy" id="1314779"/>
    <lineage>
        <taxon>Eukaryota</taxon>
        <taxon>Fungi</taxon>
        <taxon>Dikarya</taxon>
        <taxon>Ascomycota</taxon>
        <taxon>Pezizomycotina</taxon>
        <taxon>Dothideomycetes</taxon>
        <taxon>Dothideomycetes incertae sedis</taxon>
        <taxon>Zopfiaceae</taxon>
        <taxon>Zopfia</taxon>
    </lineage>
</organism>
<evidence type="ECO:0000259" key="1">
    <source>
        <dbReference type="Pfam" id="PF06985"/>
    </source>
</evidence>
<evidence type="ECO:0000313" key="3">
    <source>
        <dbReference type="Proteomes" id="UP000800200"/>
    </source>
</evidence>
<name>A0A6A6EXW4_9PEZI</name>
<dbReference type="InterPro" id="IPR052895">
    <property type="entry name" value="HetReg/Transcr_Mod"/>
</dbReference>